<evidence type="ECO:0000259" key="18">
    <source>
        <dbReference type="Pfam" id="PF16187"/>
    </source>
</evidence>
<evidence type="ECO:0000259" key="19">
    <source>
        <dbReference type="Pfam" id="PF22456"/>
    </source>
</evidence>
<keyword evidence="7" id="KW-0479">Metal-binding</keyword>
<name>A0A5S9MPC5_9GAMM</name>
<dbReference type="GO" id="GO:0004222">
    <property type="term" value="F:metalloendopeptidase activity"/>
    <property type="evidence" value="ECO:0007669"/>
    <property type="project" value="UniProtKB-EC"/>
</dbReference>
<evidence type="ECO:0000259" key="17">
    <source>
        <dbReference type="Pfam" id="PF05193"/>
    </source>
</evidence>
<dbReference type="Pfam" id="PF05193">
    <property type="entry name" value="Peptidase_M16_C"/>
    <property type="match status" value="1"/>
</dbReference>
<evidence type="ECO:0000256" key="12">
    <source>
        <dbReference type="ARBA" id="ARBA00031184"/>
    </source>
</evidence>
<keyword evidence="15" id="KW-0732">Signal</keyword>
<evidence type="ECO:0000256" key="5">
    <source>
        <dbReference type="ARBA" id="ARBA00017565"/>
    </source>
</evidence>
<dbReference type="GO" id="GO:0046872">
    <property type="term" value="F:metal ion binding"/>
    <property type="evidence" value="ECO:0007669"/>
    <property type="project" value="UniProtKB-KW"/>
</dbReference>
<dbReference type="InterPro" id="IPR032632">
    <property type="entry name" value="Peptidase_M16_M"/>
</dbReference>
<evidence type="ECO:0000256" key="14">
    <source>
        <dbReference type="RuleBase" id="RU004447"/>
    </source>
</evidence>
<feature type="chain" id="PRO_5030137876" description="Protease 3" evidence="15">
    <location>
        <begin position="31"/>
        <end position="973"/>
    </location>
</feature>
<dbReference type="Pfam" id="PF00675">
    <property type="entry name" value="Peptidase_M16"/>
    <property type="match status" value="1"/>
</dbReference>
<comment type="function">
    <text evidence="2">Endopeptidase that degrades small peptides of less than 7 kDa, such as glucagon and insulin.</text>
</comment>
<dbReference type="Gene3D" id="3.30.830.10">
    <property type="entry name" value="Metalloenzyme, LuxS/M16 peptidase-like"/>
    <property type="match status" value="4"/>
</dbReference>
<evidence type="ECO:0000256" key="11">
    <source>
        <dbReference type="ARBA" id="ARBA00029597"/>
    </source>
</evidence>
<keyword evidence="10" id="KW-0482">Metalloprotease</keyword>
<proteinExistence type="inferred from homology"/>
<keyword evidence="8 20" id="KW-0378">Hydrolase</keyword>
<feature type="domain" description="Peptidase M16 middle/third" evidence="18">
    <location>
        <begin position="402"/>
        <end position="681"/>
    </location>
</feature>
<dbReference type="SUPFAM" id="SSF63411">
    <property type="entry name" value="LuxS/MPP-like metallohydrolase"/>
    <property type="match status" value="4"/>
</dbReference>
<comment type="cofactor">
    <cofactor evidence="1">
        <name>Zn(2+)</name>
        <dbReference type="ChEBI" id="CHEBI:29105"/>
    </cofactor>
</comment>
<dbReference type="InterPro" id="IPR007863">
    <property type="entry name" value="Peptidase_M16_C"/>
</dbReference>
<evidence type="ECO:0000256" key="13">
    <source>
        <dbReference type="ARBA" id="ARBA00033450"/>
    </source>
</evidence>
<evidence type="ECO:0000256" key="15">
    <source>
        <dbReference type="SAM" id="SignalP"/>
    </source>
</evidence>
<dbReference type="GO" id="GO:0005737">
    <property type="term" value="C:cytoplasm"/>
    <property type="evidence" value="ECO:0007669"/>
    <property type="project" value="UniProtKB-ARBA"/>
</dbReference>
<dbReference type="PROSITE" id="PS00143">
    <property type="entry name" value="INSULINASE"/>
    <property type="match status" value="1"/>
</dbReference>
<organism evidence="20 21">
    <name type="scientific">BD1-7 clade bacterium</name>
    <dbReference type="NCBI Taxonomy" id="2029982"/>
    <lineage>
        <taxon>Bacteria</taxon>
        <taxon>Pseudomonadati</taxon>
        <taxon>Pseudomonadota</taxon>
        <taxon>Gammaproteobacteria</taxon>
        <taxon>Cellvibrionales</taxon>
        <taxon>Spongiibacteraceae</taxon>
        <taxon>BD1-7 clade</taxon>
    </lineage>
</organism>
<evidence type="ECO:0000256" key="6">
    <source>
        <dbReference type="ARBA" id="ARBA00022670"/>
    </source>
</evidence>
<dbReference type="Pfam" id="PF22456">
    <property type="entry name" value="PqqF-like_C_4"/>
    <property type="match status" value="1"/>
</dbReference>
<evidence type="ECO:0000256" key="7">
    <source>
        <dbReference type="ARBA" id="ARBA00022723"/>
    </source>
</evidence>
<evidence type="ECO:0000313" key="21">
    <source>
        <dbReference type="Proteomes" id="UP000434580"/>
    </source>
</evidence>
<dbReference type="PANTHER" id="PTHR43690">
    <property type="entry name" value="NARDILYSIN"/>
    <property type="match status" value="1"/>
</dbReference>
<dbReference type="FunFam" id="3.30.830.10:FF:000005">
    <property type="entry name" value="nardilysin isoform X1"/>
    <property type="match status" value="1"/>
</dbReference>
<evidence type="ECO:0000256" key="2">
    <source>
        <dbReference type="ARBA" id="ARBA00002184"/>
    </source>
</evidence>
<gene>
    <name evidence="20" type="primary">ptrA</name>
    <name evidence="20" type="ORF">DPBNPPHM_00079</name>
</gene>
<evidence type="ECO:0000256" key="4">
    <source>
        <dbReference type="ARBA" id="ARBA00012449"/>
    </source>
</evidence>
<evidence type="ECO:0000256" key="10">
    <source>
        <dbReference type="ARBA" id="ARBA00023049"/>
    </source>
</evidence>
<evidence type="ECO:0000256" key="9">
    <source>
        <dbReference type="ARBA" id="ARBA00022833"/>
    </source>
</evidence>
<evidence type="ECO:0000259" key="16">
    <source>
        <dbReference type="Pfam" id="PF00675"/>
    </source>
</evidence>
<sequence length="973" mass="109909">MSDQQETPRMRTISRYFSVLLMLCLVAACASVSQDDQIIQSKNDKRHYRYLTLTNGLPVLLINDPDAQFSAASLDVFVGSGMDPDDRAGLAHFLEHMLFLGTKKYPNPGEYQAFIKANGGQHNAYTSMEHTNYFFDVKAGAFEPALDRFAQFFIDPLLSKDYVEREKNAVNSEYQAKIKDEGRRKLDVLRQIVNQKHPFHKFSVGSLETLSSDERPIRADLLAFYQKYYSAKNMRLVVYGEQSLEQLQAWIERDFSEVPSFSVPNNHISDPLFNKGELPKWVNVKPEKQIRELSLLFPMPDYQKDYHSKPTLALGHILGHEGAGSLYAYLKKNNWIESLSAGGGLSYQGGSVFSINVELTAEGLQHQQDIVVAVFQAIHRLQKDGIPKWVFDELAEISELNFDYQEEGNPLHYVVGLSNAMQYFPAKDVLQAEYVMDDYQPKLIDQALGYLDVDNVLITVVADGFTSVDYSPYYQTPYTVANLPASLRTAIDDASVNQQIVLPAPNPLLPNNMDLIAPVTKSGTEPLLPHEIERSERMSLWYKPLDQFHTPRSSNYYSFQKSGLNKTAKDTIAMELYVGLVNDSLTDWVYPAYLAGLSFDFYAHARGMSLKVDGFSDRQSDLLAEIAQKIHQATFTVPQFERLRAEALRKVRNAKLAPPYRKALGQWQQVMRSQLWSYAETEKALESITLKDIQAFSNGFWLGAYQLSFSNGNLTKEQARANAEVLQVALQRDGSFDANPSIGIRKLPKERSFEAVESPYKDAGYLLYWQADGIRVDDQANWLLLAKTLEAAYFNSLRTEQQLGYVVFANYYPLLTMPGITFVVQSPVANVAEIHKATLAFLQRAAGAVDALPEGLFAQYRSAIVKQLSEQPKNLEDESARYWNDLALGLTDFNRRKAIAEAVGAISLADWQVFARYQYQSFPDHTLLLGTTTREIVEKAFGSFLPLPHKSSNSAEFIEYPAILRSNTQGRSD</sequence>
<evidence type="ECO:0000256" key="8">
    <source>
        <dbReference type="ARBA" id="ARBA00022801"/>
    </source>
</evidence>
<dbReference type="InterPro" id="IPR001431">
    <property type="entry name" value="Pept_M16_Zn_BS"/>
</dbReference>
<dbReference type="EC" id="3.4.24.55" evidence="4"/>
<dbReference type="Pfam" id="PF16187">
    <property type="entry name" value="Peptidase_M16_M"/>
    <property type="match status" value="1"/>
</dbReference>
<dbReference type="InterPro" id="IPR011249">
    <property type="entry name" value="Metalloenz_LuxS/M16"/>
</dbReference>
<dbReference type="EMBL" id="CACSII010000001">
    <property type="protein sequence ID" value="CAA0078843.1"/>
    <property type="molecule type" value="Genomic_DNA"/>
</dbReference>
<dbReference type="InterPro" id="IPR050626">
    <property type="entry name" value="Peptidase_M16"/>
</dbReference>
<feature type="domain" description="Peptidase M16 C-terminal" evidence="17">
    <location>
        <begin position="218"/>
        <end position="394"/>
    </location>
</feature>
<dbReference type="InterPro" id="IPR011765">
    <property type="entry name" value="Pept_M16_N"/>
</dbReference>
<dbReference type="GO" id="GO:0006508">
    <property type="term" value="P:proteolysis"/>
    <property type="evidence" value="ECO:0007669"/>
    <property type="project" value="UniProtKB-KW"/>
</dbReference>
<dbReference type="InterPro" id="IPR054734">
    <property type="entry name" value="PqqF-like_C_4"/>
</dbReference>
<keyword evidence="9" id="KW-0862">Zinc</keyword>
<protein>
    <recommendedName>
        <fullName evidence="5">Protease 3</fullName>
        <ecNumber evidence="4">3.4.24.55</ecNumber>
    </recommendedName>
    <alternativeName>
        <fullName evidence="13">Pitrilysin</fullName>
    </alternativeName>
    <alternativeName>
        <fullName evidence="12">Protease III</fullName>
    </alternativeName>
    <alternativeName>
        <fullName evidence="11">Protease pi</fullName>
    </alternativeName>
</protein>
<reference evidence="20 21" key="1">
    <citation type="submission" date="2019-11" db="EMBL/GenBank/DDBJ databases">
        <authorList>
            <person name="Holert J."/>
        </authorList>
    </citation>
    <scope>NUCLEOTIDE SEQUENCE [LARGE SCALE GENOMIC DNA]</scope>
    <source>
        <strain evidence="20">BC5_2</strain>
    </source>
</reference>
<dbReference type="Proteomes" id="UP000434580">
    <property type="component" value="Unassembled WGS sequence"/>
</dbReference>
<evidence type="ECO:0000256" key="1">
    <source>
        <dbReference type="ARBA" id="ARBA00001947"/>
    </source>
</evidence>
<keyword evidence="6 20" id="KW-0645">Protease</keyword>
<feature type="domain" description="Peptidase M16 N-terminal" evidence="16">
    <location>
        <begin position="59"/>
        <end position="181"/>
    </location>
</feature>
<dbReference type="FunFam" id="3.30.830.10:FF:000012">
    <property type="entry name" value="Protease 3"/>
    <property type="match status" value="1"/>
</dbReference>
<feature type="signal peptide" evidence="15">
    <location>
        <begin position="1"/>
        <end position="30"/>
    </location>
</feature>
<dbReference type="PANTHER" id="PTHR43690:SF18">
    <property type="entry name" value="INSULIN-DEGRADING ENZYME-RELATED"/>
    <property type="match status" value="1"/>
</dbReference>
<comment type="similarity">
    <text evidence="3 14">Belongs to the peptidase M16 family.</text>
</comment>
<accession>A0A5S9MPC5</accession>
<evidence type="ECO:0000313" key="20">
    <source>
        <dbReference type="EMBL" id="CAA0078843.1"/>
    </source>
</evidence>
<evidence type="ECO:0000256" key="3">
    <source>
        <dbReference type="ARBA" id="ARBA00007261"/>
    </source>
</evidence>
<feature type="domain" description="Coenzyme PQQ synthesis protein F-like C-terminal lobe" evidence="19">
    <location>
        <begin position="784"/>
        <end position="883"/>
    </location>
</feature>
<dbReference type="AlphaFoldDB" id="A0A5S9MPC5"/>